<sequence>MTQERIYSAFFPFCEYSPEWVALKESQRKNIPCEFIDLDFASQSQLENEFTNEPHDTANQTPNQKSLMQEHYLAHSTYISTLAKRLHLRDHDDLWEHLFELQPPAKLNNATAFFDDVLAWCALARLDYEEVLLKEGSLHREYCMIQKSRL</sequence>
<proteinExistence type="predicted"/>
<dbReference type="InterPro" id="IPR043737">
    <property type="entry name" value="DUF5682"/>
</dbReference>
<dbReference type="Pfam" id="PF18934">
    <property type="entry name" value="DUF5682"/>
    <property type="match status" value="1"/>
</dbReference>
<dbReference type="EMBL" id="UGPZ01000003">
    <property type="protein sequence ID" value="STY93701.1"/>
    <property type="molecule type" value="Genomic_DNA"/>
</dbReference>
<gene>
    <name evidence="1" type="ORF">NCTC9426_02433</name>
</gene>
<reference evidence="1 2" key="1">
    <citation type="submission" date="2018-06" db="EMBL/GenBank/DDBJ databases">
        <authorList>
            <consortium name="Pathogen Informatics"/>
            <person name="Doyle S."/>
        </authorList>
    </citation>
    <scope>NUCLEOTIDE SEQUENCE [LARGE SCALE GENOMIC DNA]</scope>
    <source>
        <strain evidence="1 2">NCTC9426</strain>
    </source>
</reference>
<evidence type="ECO:0000313" key="1">
    <source>
        <dbReference type="EMBL" id="STY93701.1"/>
    </source>
</evidence>
<organism evidence="1 2">
    <name type="scientific">Moraxella bovis</name>
    <dbReference type="NCBI Taxonomy" id="476"/>
    <lineage>
        <taxon>Bacteria</taxon>
        <taxon>Pseudomonadati</taxon>
        <taxon>Pseudomonadota</taxon>
        <taxon>Gammaproteobacteria</taxon>
        <taxon>Moraxellales</taxon>
        <taxon>Moraxellaceae</taxon>
        <taxon>Moraxella</taxon>
    </lineage>
</organism>
<protein>
    <submittedName>
        <fullName evidence="1">Uncharacterized protein</fullName>
    </submittedName>
</protein>
<name>A0A378PYT2_MORBO</name>
<dbReference type="Proteomes" id="UP000254133">
    <property type="component" value="Unassembled WGS sequence"/>
</dbReference>
<accession>A0A378PYT2</accession>
<dbReference type="AlphaFoldDB" id="A0A378PYT2"/>
<evidence type="ECO:0000313" key="2">
    <source>
        <dbReference type="Proteomes" id="UP000254133"/>
    </source>
</evidence>
<dbReference type="RefSeq" id="WP_115369920.1">
    <property type="nucleotide sequence ID" value="NZ_UGPZ01000003.1"/>
</dbReference>